<reference evidence="1 2" key="1">
    <citation type="journal article" date="2015" name="J. Biotechnol.">
        <title>Complete genome sequence of Paenibacillus beijingensis 7188(T) (=DSM 24997(T)), a novel rhizobacterium from jujube garden soil.</title>
        <authorList>
            <person name="Kwak Y."/>
            <person name="Shin J.H."/>
        </authorList>
    </citation>
    <scope>NUCLEOTIDE SEQUENCE [LARGE SCALE GENOMIC DNA]</scope>
    <source>
        <strain evidence="1 2">DSM 24997</strain>
    </source>
</reference>
<dbReference type="EMBL" id="CP011058">
    <property type="protein sequence ID" value="AJY75705.1"/>
    <property type="molecule type" value="Genomic_DNA"/>
</dbReference>
<proteinExistence type="predicted"/>
<name>A0A0D5NKR3_9BACL</name>
<organism evidence="1 2">
    <name type="scientific">Paenibacillus beijingensis</name>
    <dbReference type="NCBI Taxonomy" id="1126833"/>
    <lineage>
        <taxon>Bacteria</taxon>
        <taxon>Bacillati</taxon>
        <taxon>Bacillota</taxon>
        <taxon>Bacilli</taxon>
        <taxon>Bacillales</taxon>
        <taxon>Paenibacillaceae</taxon>
        <taxon>Paenibacillus</taxon>
    </lineage>
</organism>
<dbReference type="AlphaFoldDB" id="A0A0D5NKR3"/>
<dbReference type="PATRIC" id="fig|1126833.4.peg.3397"/>
<protein>
    <submittedName>
        <fullName evidence="1">Uncharacterized protein</fullName>
    </submittedName>
</protein>
<dbReference type="Proteomes" id="UP000032633">
    <property type="component" value="Chromosome"/>
</dbReference>
<evidence type="ECO:0000313" key="2">
    <source>
        <dbReference type="Proteomes" id="UP000032633"/>
    </source>
</evidence>
<dbReference type="HOGENOM" id="CLU_1833198_0_0_9"/>
<sequence length="140" mass="16035">MTANLALINDYRDLSLQMEETKESLHALIAQEQKKIRLKQFLKFLADDETLGAGSENASGQTLAELLFYTEYPLRKEFVYDYNKNRYVPSDQKPRIDLAELMTLLLQKSGMTAGCEELMDYVLQGGSVKDFMKSFPSDVY</sequence>
<dbReference type="KEGG" id="pbj:VN24_15530"/>
<dbReference type="RefSeq" id="WP_045671133.1">
    <property type="nucleotide sequence ID" value="NZ_CP011058.1"/>
</dbReference>
<gene>
    <name evidence="1" type="ORF">VN24_15530</name>
</gene>
<keyword evidence="2" id="KW-1185">Reference proteome</keyword>
<accession>A0A0D5NKR3</accession>
<dbReference type="STRING" id="1126833.VN24_15530"/>
<reference evidence="2" key="2">
    <citation type="submission" date="2015-03" db="EMBL/GenBank/DDBJ databases">
        <title>Genome sequence of Paenibacillus beijingensis strain DSM 24997T.</title>
        <authorList>
            <person name="Kwak Y."/>
            <person name="Shin J.-H."/>
        </authorList>
    </citation>
    <scope>NUCLEOTIDE SEQUENCE [LARGE SCALE GENOMIC DNA]</scope>
    <source>
        <strain evidence="2">DSM 24997</strain>
    </source>
</reference>
<dbReference type="OrthoDB" id="2618490at2"/>
<evidence type="ECO:0000313" key="1">
    <source>
        <dbReference type="EMBL" id="AJY75705.1"/>
    </source>
</evidence>